<dbReference type="Gene3D" id="2.60.40.1260">
    <property type="entry name" value="Lamin Tail domain"/>
    <property type="match status" value="4"/>
</dbReference>
<feature type="domain" description="LTD" evidence="1">
    <location>
        <begin position="297"/>
        <end position="417"/>
    </location>
</feature>
<comment type="caution">
    <text evidence="2">The sequence shown here is derived from an EMBL/GenBank/DDBJ whole genome shotgun (WGS) entry which is preliminary data.</text>
</comment>
<feature type="domain" description="LTD" evidence="1">
    <location>
        <begin position="1279"/>
        <end position="1399"/>
    </location>
</feature>
<feature type="domain" description="LTD" evidence="1">
    <location>
        <begin position="846"/>
        <end position="983"/>
    </location>
</feature>
<evidence type="ECO:0000259" key="1">
    <source>
        <dbReference type="PROSITE" id="PS51841"/>
    </source>
</evidence>
<dbReference type="Gene3D" id="2.60.40.4070">
    <property type="match status" value="1"/>
</dbReference>
<dbReference type="InterPro" id="IPR013783">
    <property type="entry name" value="Ig-like_fold"/>
</dbReference>
<dbReference type="InterPro" id="IPR011635">
    <property type="entry name" value="CARDB"/>
</dbReference>
<reference evidence="2" key="1">
    <citation type="journal article" date="2020" name="mSystems">
        <title>Genome- and Community-Level Interaction Insights into Carbon Utilization and Element Cycling Functions of Hydrothermarchaeota in Hydrothermal Sediment.</title>
        <authorList>
            <person name="Zhou Z."/>
            <person name="Liu Y."/>
            <person name="Xu W."/>
            <person name="Pan J."/>
            <person name="Luo Z.H."/>
            <person name="Li M."/>
        </authorList>
    </citation>
    <scope>NUCLEOTIDE SEQUENCE [LARGE SCALE GENOMIC DNA]</scope>
    <source>
        <strain evidence="2">SpSt-500</strain>
    </source>
</reference>
<dbReference type="SUPFAM" id="SSF74853">
    <property type="entry name" value="Lamin A/C globular tail domain"/>
    <property type="match status" value="6"/>
</dbReference>
<organism evidence="2">
    <name type="scientific">Ignavibacterium album</name>
    <dbReference type="NCBI Taxonomy" id="591197"/>
    <lineage>
        <taxon>Bacteria</taxon>
        <taxon>Pseudomonadati</taxon>
        <taxon>Ignavibacteriota</taxon>
        <taxon>Ignavibacteria</taxon>
        <taxon>Ignavibacteriales</taxon>
        <taxon>Ignavibacteriaceae</taxon>
        <taxon>Ignavibacterium</taxon>
    </lineage>
</organism>
<feature type="domain" description="LTD" evidence="1">
    <location>
        <begin position="577"/>
        <end position="712"/>
    </location>
</feature>
<dbReference type="PROSITE" id="PS51841">
    <property type="entry name" value="LTD"/>
    <property type="match status" value="5"/>
</dbReference>
<dbReference type="EMBL" id="DSVI01000027">
    <property type="protein sequence ID" value="HGT49367.1"/>
    <property type="molecule type" value="Genomic_DNA"/>
</dbReference>
<sequence>MIKKFYIIFPLFLTQIIFSQSPDTSIIFSEIMFYPTSGNNEFVEIYNTSSTQSVNLSNWKIKYYTSANDVIIDAGFGTLLPPQTFAIIFENDYDLVNGIYTGLVPSNALVLKIADGSFGSSGMANTTSRPVWLLNSANDTIDYYFYSANNLQTYSDEKILMNRDSSQLNWANSLVSNGTPGFTNSVTPLNYDLLVSSLIFNPPQPILGEDVSVTTTIKNKGVLSAVNFTVEIFNDNNFDSTGQANELIFSQLYSNLVNGDSITASTILSSLAVGSYQIISKVNFSEDENPLNNQLIKSFSVYPPGSVYNDLIINEIMYAPSSGQPEWVELLNKSANPINLKKWKFTDATTSVTVTNSDFILQPDSFVVLTADSSIINYFPVSSPIIKISMPALNNTGDAVVIKDSMNVLIDSVNYLPSWGGNTEGKSLERILKDNPSNDPQNWKTSQSIFKATPGKINSVTPKDYDLTISVFKSTFEFGIIGESISFNSIVKNIGLNASGFFELLLFNDSNFDSIPQLNELVTQQSFNPLITGDSISATFITQNLAEGENNFILLINTSPDNDTTNNIAFTKVVGVTVNEIRNDIVINEIMYAPSSPEPEWIEIFNRSDKTINLKNYKISDAVDTTKVITDTLNLNPKEFLVIAKDSSIFSFYNIQARVYVKPFPTLNNTNDKLILLDSLNRVIDSLQYFSGWGGSSGKSLERIDVNVSSTDSANWKTSISRYKATPGTFNSVTKKDFDLFVSDILFQPKYPLNGDNVNIASMIKNIGNFSASYSLSLFEDTNLDSIPDVLLETLTQLQLGSNDSAVANFSYQILNLLSKKAFYVIADFSSDQDTSNNYFYKIIEPGFPPQTVVVNEIMFAPFGGEPEWIELYNNSDTDINLNGWKISDVITTPVTAEIKTDFVIRAGDYAVLTKDTTIFNYHRFILSPVLKLNLPTLNNDIDGVVLKDKCGLTIDSVFYSNQWGGTNGYSLERISSIVNSNQQSNWASSIDIEQSTPGRINSITPKEYDLQLAEIIFTPRFPVSGDNVSVSAKVKNTGLNSASAFEIKFFIDTDSNNVVDQLLSTVTSTNLAAGDSIIITASSQIQNLQRRTLVASSVDFAEDSDTLNNYSEKFIEPGFASDIIRINEVMYNPSDSSPEWIELVNVSSDSININNWSISDVLTTPTKALITNQNVFISPNEYFIVSRDTSFQSFYPNVQSKVFYANFGTLGNTSDGVILYDFRNGIIDSLFYRSSWGNKKGVSIERISLNDATNDSTNWTLSLSQSGSTPGEVNSIFNMPAYQRNTIVINEIMFDPDVDNSEYIEFYNSTDDSVNIGGWTISDENRNTYKLFSTGFSIPPRSYFLLIADSIMLSKYNLGNYEFKNVVGTSSLGLVNTGELILLKDVKGNVIDSVYYSDKWHNKNIISTKNKSLERINPNLGSNDPLNWSSCVNAVGGTPGFMNSIFTENKNLQSGISVSPNPFSPDNDGFEDYAIINYNLSQPVSQVKLKIFDSRGRLVRTIYTNQPSGSTGSAIFDGLDDNGNALRIGIYIILLESLNENSGIVESLKSTVVVARKLN</sequence>
<dbReference type="Pfam" id="PF13860">
    <property type="entry name" value="FlgD_ig"/>
    <property type="match status" value="1"/>
</dbReference>
<dbReference type="Pfam" id="PF07705">
    <property type="entry name" value="CARDB"/>
    <property type="match status" value="1"/>
</dbReference>
<dbReference type="Pfam" id="PF00932">
    <property type="entry name" value="LTD"/>
    <property type="match status" value="6"/>
</dbReference>
<gene>
    <name evidence="2" type="ORF">ENS56_15110</name>
</gene>
<protein>
    <recommendedName>
        <fullName evidence="1">LTD domain-containing protein</fullName>
    </recommendedName>
</protein>
<evidence type="ECO:0000313" key="2">
    <source>
        <dbReference type="EMBL" id="HGT49367.1"/>
    </source>
</evidence>
<dbReference type="InterPro" id="IPR025965">
    <property type="entry name" value="FlgD/Vpr_Ig-like"/>
</dbReference>
<name>A0A832G8T4_9BACT</name>
<accession>A0A832G8T4</accession>
<feature type="domain" description="LTD" evidence="1">
    <location>
        <begin position="12"/>
        <end position="150"/>
    </location>
</feature>
<proteinExistence type="predicted"/>
<dbReference type="InterPro" id="IPR001322">
    <property type="entry name" value="Lamin_tail_dom"/>
</dbReference>
<dbReference type="InterPro" id="IPR036415">
    <property type="entry name" value="Lamin_tail_dom_sf"/>
</dbReference>
<dbReference type="Gene3D" id="2.60.40.10">
    <property type="entry name" value="Immunoglobulins"/>
    <property type="match status" value="2"/>
</dbReference>